<feature type="chain" id="PRO_5035990319" description="Alpha-L-fucosidase" evidence="1">
    <location>
        <begin position="29"/>
        <end position="366"/>
    </location>
</feature>
<keyword evidence="1" id="KW-0732">Signal</keyword>
<dbReference type="PATRIC" id="fig|44574.3.peg.751"/>
<name>A0A0F7K9S8_9PROT</name>
<organism evidence="2 4">
    <name type="scientific">Nitrosomonas communis</name>
    <dbReference type="NCBI Taxonomy" id="44574"/>
    <lineage>
        <taxon>Bacteria</taxon>
        <taxon>Pseudomonadati</taxon>
        <taxon>Pseudomonadota</taxon>
        <taxon>Betaproteobacteria</taxon>
        <taxon>Nitrosomonadales</taxon>
        <taxon>Nitrosomonadaceae</taxon>
        <taxon>Nitrosomonas</taxon>
    </lineage>
</organism>
<protein>
    <recommendedName>
        <fullName evidence="6">Alpha-L-fucosidase</fullName>
    </recommendedName>
</protein>
<reference evidence="3 5" key="3">
    <citation type="submission" date="2019-07" db="EMBL/GenBank/DDBJ databases">
        <title>Active sludge and wastewater microbial communities from Klosterneuburg, Austria.</title>
        <authorList>
            <person name="Wagner M."/>
        </authorList>
    </citation>
    <scope>NUCLEOTIDE SEQUENCE [LARGE SCALE GENOMIC DNA]</scope>
    <source>
        <strain evidence="3 5">Nm2</strain>
    </source>
</reference>
<evidence type="ECO:0008006" key="6">
    <source>
        <dbReference type="Google" id="ProtNLM"/>
    </source>
</evidence>
<dbReference type="AlphaFoldDB" id="A0A0F7K9S8"/>
<dbReference type="EMBL" id="CP011451">
    <property type="protein sequence ID" value="AKH37035.1"/>
    <property type="molecule type" value="Genomic_DNA"/>
</dbReference>
<dbReference type="InterPro" id="IPR017853">
    <property type="entry name" value="GH"/>
</dbReference>
<keyword evidence="4" id="KW-1185">Reference proteome</keyword>
<sequence>MDSFLKHLTLCSYVVFFSFLLFCFQVQADTDLGSSRVQRNTDWMYSGKIGLSTHYFAQSPDELEQRAIQLKIDEIANQAANVGAAWFLFTLYHQPWLMMAPNETYDRILGINGFTSTRDVPLELSNALRKKNIRLMLYINLRLDPKSHVSPKVREAMGGWPPNDKLVQNIAAVLKEFSLRYETKVSGWWIDGVQYSSEWSKSPHREQWFKEIADALRAGNPDALVAFNPGLKTIRYSLQNDYIAGESVDLKPIPDARCIDGAQWHLWTYLGGCWGSGGTRYSKEELGDYVSLVTSRGGALTFEVGTIGIDVDECVRKESQVTTKKVRRIKTPYIGYIDPEQIEQIKALRKYELPIASESFSICSMN</sequence>
<accession>A0A0F7K9S8</accession>
<gene>
    <name evidence="2" type="ORF">AAW31_03165</name>
    <name evidence="3" type="ORF">BCL69_100371</name>
</gene>
<dbReference type="Proteomes" id="UP000034156">
    <property type="component" value="Chromosome"/>
</dbReference>
<reference evidence="4" key="1">
    <citation type="submission" date="2015-05" db="EMBL/GenBank/DDBJ databases">
        <title>Draft genome of Nitrosomonas communis strain Nm2.</title>
        <authorList>
            <person name="Kozlowski J.A."/>
            <person name="Kits K.D."/>
            <person name="Stein L.Y."/>
        </authorList>
    </citation>
    <scope>NUCLEOTIDE SEQUENCE [LARGE SCALE GENOMIC DNA]</scope>
    <source>
        <strain evidence="4">Nm2</strain>
    </source>
</reference>
<feature type="signal peptide" evidence="1">
    <location>
        <begin position="1"/>
        <end position="28"/>
    </location>
</feature>
<dbReference type="Gene3D" id="3.20.20.80">
    <property type="entry name" value="Glycosidases"/>
    <property type="match status" value="1"/>
</dbReference>
<reference evidence="2 4" key="2">
    <citation type="journal article" date="2016" name="Genome Announc.">
        <title>Genome Sequence of Nitrosomonas communis Strain Nm2, a Mesophilic Ammonia-Oxidizing Bacterium Isolated from Mediterranean Soil.</title>
        <authorList>
            <person name="Kozlowski J.A."/>
            <person name="Kits K.D."/>
            <person name="Stein L.Y."/>
        </authorList>
    </citation>
    <scope>NUCLEOTIDE SEQUENCE [LARGE SCALE GENOMIC DNA]</scope>
    <source>
        <strain evidence="2 4">Nm2</strain>
    </source>
</reference>
<evidence type="ECO:0000313" key="5">
    <source>
        <dbReference type="Proteomes" id="UP000324176"/>
    </source>
</evidence>
<dbReference type="EMBL" id="VNHT01000003">
    <property type="protein sequence ID" value="TYP93261.1"/>
    <property type="molecule type" value="Genomic_DNA"/>
</dbReference>
<evidence type="ECO:0000313" key="2">
    <source>
        <dbReference type="EMBL" id="AKH37035.1"/>
    </source>
</evidence>
<proteinExistence type="predicted"/>
<dbReference type="SUPFAM" id="SSF51445">
    <property type="entry name" value="(Trans)glycosidases"/>
    <property type="match status" value="1"/>
</dbReference>
<evidence type="ECO:0000256" key="1">
    <source>
        <dbReference type="SAM" id="SignalP"/>
    </source>
</evidence>
<dbReference type="KEGG" id="nco:AAW31_03165"/>
<evidence type="ECO:0000313" key="3">
    <source>
        <dbReference type="EMBL" id="TYP93261.1"/>
    </source>
</evidence>
<dbReference type="Proteomes" id="UP000324176">
    <property type="component" value="Unassembled WGS sequence"/>
</dbReference>
<evidence type="ECO:0000313" key="4">
    <source>
        <dbReference type="Proteomes" id="UP000034156"/>
    </source>
</evidence>